<dbReference type="Proteomes" id="UP001204621">
    <property type="component" value="Unassembled WGS sequence"/>
</dbReference>
<accession>A0ABT2CT39</accession>
<evidence type="ECO:0000313" key="5">
    <source>
        <dbReference type="EMBL" id="MCS0657150.1"/>
    </source>
</evidence>
<evidence type="ECO:0000259" key="4">
    <source>
        <dbReference type="PROSITE" id="PS51677"/>
    </source>
</evidence>
<dbReference type="PANTHER" id="PTHR10587">
    <property type="entry name" value="GLYCOSYL TRANSFERASE-RELATED"/>
    <property type="match status" value="1"/>
</dbReference>
<keyword evidence="6" id="KW-1185">Reference proteome</keyword>
<dbReference type="InterPro" id="IPR002509">
    <property type="entry name" value="NODB_dom"/>
</dbReference>
<name>A0ABT2CT39_9BURK</name>
<dbReference type="PROSITE" id="PS51677">
    <property type="entry name" value="NODB"/>
    <property type="match status" value="1"/>
</dbReference>
<organism evidence="5 6">
    <name type="scientific">Massilia terrae</name>
    <dbReference type="NCBI Taxonomy" id="1811224"/>
    <lineage>
        <taxon>Bacteria</taxon>
        <taxon>Pseudomonadati</taxon>
        <taxon>Pseudomonadota</taxon>
        <taxon>Betaproteobacteria</taxon>
        <taxon>Burkholderiales</taxon>
        <taxon>Oxalobacteraceae</taxon>
        <taxon>Telluria group</taxon>
        <taxon>Massilia</taxon>
    </lineage>
</organism>
<evidence type="ECO:0000313" key="6">
    <source>
        <dbReference type="Proteomes" id="UP001204621"/>
    </source>
</evidence>
<dbReference type="EMBL" id="JANUGU010000001">
    <property type="protein sequence ID" value="MCS0657150.1"/>
    <property type="molecule type" value="Genomic_DNA"/>
</dbReference>
<dbReference type="Gene3D" id="3.20.20.370">
    <property type="entry name" value="Glycoside hydrolase/deacetylase"/>
    <property type="match status" value="1"/>
</dbReference>
<dbReference type="RefSeq" id="WP_258810307.1">
    <property type="nucleotide sequence ID" value="NZ_JANUGU010000001.1"/>
</dbReference>
<evidence type="ECO:0000256" key="1">
    <source>
        <dbReference type="ARBA" id="ARBA00022723"/>
    </source>
</evidence>
<keyword evidence="3" id="KW-0732">Signal</keyword>
<comment type="caution">
    <text evidence="5">The sequence shown here is derived from an EMBL/GenBank/DDBJ whole genome shotgun (WGS) entry which is preliminary data.</text>
</comment>
<dbReference type="Pfam" id="PF01522">
    <property type="entry name" value="Polysacc_deac_1"/>
    <property type="match status" value="1"/>
</dbReference>
<gene>
    <name evidence="5" type="ORF">NX778_03630</name>
</gene>
<evidence type="ECO:0000256" key="3">
    <source>
        <dbReference type="SAM" id="SignalP"/>
    </source>
</evidence>
<dbReference type="PANTHER" id="PTHR10587:SF133">
    <property type="entry name" value="CHITIN DEACETYLASE 1-RELATED"/>
    <property type="match status" value="1"/>
</dbReference>
<dbReference type="SUPFAM" id="SSF88713">
    <property type="entry name" value="Glycoside hydrolase/deacetylase"/>
    <property type="match status" value="1"/>
</dbReference>
<evidence type="ECO:0000256" key="2">
    <source>
        <dbReference type="ARBA" id="ARBA00022801"/>
    </source>
</evidence>
<feature type="domain" description="NodB homology" evidence="4">
    <location>
        <begin position="59"/>
        <end position="239"/>
    </location>
</feature>
<dbReference type="InterPro" id="IPR011330">
    <property type="entry name" value="Glyco_hydro/deAcase_b/a-brl"/>
</dbReference>
<reference evidence="5 6" key="1">
    <citation type="submission" date="2022-08" db="EMBL/GenBank/DDBJ databases">
        <title>Reclassification of Massilia species as members of the genera Telluria, Duganella, Pseudoduganella, Mokoshia gen. nov. and Zemynaea gen. nov. using orthogonal and non-orthogonal genome-based approaches.</title>
        <authorList>
            <person name="Bowman J.P."/>
        </authorList>
    </citation>
    <scope>NUCLEOTIDE SEQUENCE [LARGE SCALE GENOMIC DNA]</scope>
    <source>
        <strain evidence="5 6">JCM 31606</strain>
    </source>
</reference>
<keyword evidence="1" id="KW-0479">Metal-binding</keyword>
<feature type="chain" id="PRO_5046074562" evidence="3">
    <location>
        <begin position="22"/>
        <end position="245"/>
    </location>
</feature>
<dbReference type="CDD" id="cd10917">
    <property type="entry name" value="CE4_NodB_like_6s_7s"/>
    <property type="match status" value="1"/>
</dbReference>
<protein>
    <submittedName>
        <fullName evidence="5">Polysaccharide deacetylase family protein</fullName>
    </submittedName>
</protein>
<sequence length="245" mass="25895">MAVLAALVVLAGGKAASAAPAASAGCGADALGTSRTLTLKRAYGAWGKVQHDPLPLNKGEVVLTFDDGPRPETTPRVLQALAAQCVKATFFMVGDNIARFPDLARRVAGEGHSTGMHSYRHTHPGTLTPDQQLADLKQTQDVYRAAFGAAAPAYRFPFLEETPTLMAALKAEKLAVMSVDLGIGDWEADVTTGTLAARLLESLQATGGGIILMHDAYGPPADALPVLLKLLKQNGYKVVHLEWRD</sequence>
<keyword evidence="2" id="KW-0378">Hydrolase</keyword>
<dbReference type="InterPro" id="IPR050248">
    <property type="entry name" value="Polysacc_deacetylase_ArnD"/>
</dbReference>
<proteinExistence type="predicted"/>
<feature type="signal peptide" evidence="3">
    <location>
        <begin position="1"/>
        <end position="21"/>
    </location>
</feature>